<keyword evidence="3" id="KW-0813">Transport</keyword>
<feature type="transmembrane region" description="Helical" evidence="8">
    <location>
        <begin position="364"/>
        <end position="390"/>
    </location>
</feature>
<dbReference type="Proteomes" id="UP001499978">
    <property type="component" value="Unassembled WGS sequence"/>
</dbReference>
<keyword evidence="5 8" id="KW-0812">Transmembrane</keyword>
<feature type="transmembrane region" description="Helical" evidence="8">
    <location>
        <begin position="266"/>
        <end position="285"/>
    </location>
</feature>
<evidence type="ECO:0000313" key="10">
    <source>
        <dbReference type="Proteomes" id="UP001499978"/>
    </source>
</evidence>
<dbReference type="InterPro" id="IPR002549">
    <property type="entry name" value="AI-2E-like"/>
</dbReference>
<keyword evidence="10" id="KW-1185">Reference proteome</keyword>
<evidence type="ECO:0000256" key="4">
    <source>
        <dbReference type="ARBA" id="ARBA00022475"/>
    </source>
</evidence>
<comment type="subcellular location">
    <subcellularLocation>
        <location evidence="1">Cell membrane</location>
        <topology evidence="1">Multi-pass membrane protein</topology>
    </subcellularLocation>
</comment>
<name>A0ABN3NFN0_9ACTN</name>
<gene>
    <name evidence="9" type="ORF">GCM10010201_17560</name>
</gene>
<evidence type="ECO:0000313" key="9">
    <source>
        <dbReference type="EMBL" id="GAA2520498.1"/>
    </source>
</evidence>
<dbReference type="EMBL" id="BAAARY010000006">
    <property type="protein sequence ID" value="GAA2520498.1"/>
    <property type="molecule type" value="Genomic_DNA"/>
</dbReference>
<dbReference type="RefSeq" id="WP_344171094.1">
    <property type="nucleotide sequence ID" value="NZ_BAAARY010000006.1"/>
</dbReference>
<feature type="transmembrane region" description="Helical" evidence="8">
    <location>
        <begin position="291"/>
        <end position="318"/>
    </location>
</feature>
<keyword evidence="6 8" id="KW-1133">Transmembrane helix</keyword>
<comment type="similarity">
    <text evidence="2">Belongs to the autoinducer-2 exporter (AI-2E) (TC 2.A.86) family.</text>
</comment>
<feature type="transmembrane region" description="Helical" evidence="8">
    <location>
        <begin position="89"/>
        <end position="110"/>
    </location>
</feature>
<sequence length="416" mass="43159">MSWFERVWGAARAVVRRRPGSPAESASAAGPDEITEPFPVVAPATTENVVTVRVERDVPDGVRVAAAWSWRLIVIGVVGYYLIELISNLRIVVVPLVVALLLTALLAPAVDALRRSGAPRSLASAIALIGGLGAVIATMTAVVSRFIEGVPELSRNASAGIVEIQQWLKQGPLHLSDAQLDQAVQVGQDWLDTNTGRLTSGAVSTAATLFELLAGAVLVLFAIFFFLRDGDRIWRFTVRLFPSASRPRLHLAGTAAWASLGAYVRATVLVAIIDAIGIGLALYVLKIPLALPLAALVFLGAFVPIIGAALSGTVAVLVALVADTGGPVKALLVLAAVVVVQQLEGHVLQPLIMGKAVAIHPLGVIVAITAGVVLAGIVGALVAVPLVAVLNTGIRQLAQPYPVPEPDAVVVKAAPG</sequence>
<feature type="transmembrane region" description="Helical" evidence="8">
    <location>
        <begin position="62"/>
        <end position="83"/>
    </location>
</feature>
<reference evidence="9 10" key="1">
    <citation type="journal article" date="2019" name="Int. J. Syst. Evol. Microbiol.">
        <title>The Global Catalogue of Microorganisms (GCM) 10K type strain sequencing project: providing services to taxonomists for standard genome sequencing and annotation.</title>
        <authorList>
            <consortium name="The Broad Institute Genomics Platform"/>
            <consortium name="The Broad Institute Genome Sequencing Center for Infectious Disease"/>
            <person name="Wu L."/>
            <person name="Ma J."/>
        </authorList>
    </citation>
    <scope>NUCLEOTIDE SEQUENCE [LARGE SCALE GENOMIC DNA]</scope>
    <source>
        <strain evidence="9 10">JCM 3367</strain>
    </source>
</reference>
<proteinExistence type="inferred from homology"/>
<dbReference type="PANTHER" id="PTHR21716">
    <property type="entry name" value="TRANSMEMBRANE PROTEIN"/>
    <property type="match status" value="1"/>
</dbReference>
<evidence type="ECO:0000256" key="1">
    <source>
        <dbReference type="ARBA" id="ARBA00004651"/>
    </source>
</evidence>
<dbReference type="PANTHER" id="PTHR21716:SF53">
    <property type="entry name" value="PERMEASE PERM-RELATED"/>
    <property type="match status" value="1"/>
</dbReference>
<keyword evidence="7 8" id="KW-0472">Membrane</keyword>
<evidence type="ECO:0000256" key="2">
    <source>
        <dbReference type="ARBA" id="ARBA00009773"/>
    </source>
</evidence>
<evidence type="ECO:0000256" key="6">
    <source>
        <dbReference type="ARBA" id="ARBA00022989"/>
    </source>
</evidence>
<evidence type="ECO:0000256" key="7">
    <source>
        <dbReference type="ARBA" id="ARBA00023136"/>
    </source>
</evidence>
<feature type="transmembrane region" description="Helical" evidence="8">
    <location>
        <begin position="206"/>
        <end position="227"/>
    </location>
</feature>
<accession>A0ABN3NFN0</accession>
<evidence type="ECO:0000256" key="8">
    <source>
        <dbReference type="SAM" id="Phobius"/>
    </source>
</evidence>
<evidence type="ECO:0000256" key="3">
    <source>
        <dbReference type="ARBA" id="ARBA00022448"/>
    </source>
</evidence>
<feature type="transmembrane region" description="Helical" evidence="8">
    <location>
        <begin position="122"/>
        <end position="147"/>
    </location>
</feature>
<comment type="caution">
    <text evidence="9">The sequence shown here is derived from an EMBL/GenBank/DDBJ whole genome shotgun (WGS) entry which is preliminary data.</text>
</comment>
<dbReference type="Pfam" id="PF01594">
    <property type="entry name" value="AI-2E_transport"/>
    <property type="match status" value="1"/>
</dbReference>
<feature type="transmembrane region" description="Helical" evidence="8">
    <location>
        <begin position="330"/>
        <end position="352"/>
    </location>
</feature>
<protein>
    <submittedName>
        <fullName evidence="9">AI-2E family transporter</fullName>
    </submittedName>
</protein>
<keyword evidence="4" id="KW-1003">Cell membrane</keyword>
<evidence type="ECO:0000256" key="5">
    <source>
        <dbReference type="ARBA" id="ARBA00022692"/>
    </source>
</evidence>
<organism evidence="9 10">
    <name type="scientific">Pilimelia columellifera subsp. columellifera</name>
    <dbReference type="NCBI Taxonomy" id="706583"/>
    <lineage>
        <taxon>Bacteria</taxon>
        <taxon>Bacillati</taxon>
        <taxon>Actinomycetota</taxon>
        <taxon>Actinomycetes</taxon>
        <taxon>Micromonosporales</taxon>
        <taxon>Micromonosporaceae</taxon>
        <taxon>Pilimelia</taxon>
    </lineage>
</organism>